<keyword evidence="3" id="KW-1185">Reference proteome</keyword>
<comment type="caution">
    <text evidence="2">The sequence shown here is derived from an EMBL/GenBank/DDBJ whole genome shotgun (WGS) entry which is preliminary data.</text>
</comment>
<organism evidence="2 3">
    <name type="scientific">Pararge aegeria aegeria</name>
    <dbReference type="NCBI Taxonomy" id="348720"/>
    <lineage>
        <taxon>Eukaryota</taxon>
        <taxon>Metazoa</taxon>
        <taxon>Ecdysozoa</taxon>
        <taxon>Arthropoda</taxon>
        <taxon>Hexapoda</taxon>
        <taxon>Insecta</taxon>
        <taxon>Pterygota</taxon>
        <taxon>Neoptera</taxon>
        <taxon>Endopterygota</taxon>
        <taxon>Lepidoptera</taxon>
        <taxon>Glossata</taxon>
        <taxon>Ditrysia</taxon>
        <taxon>Papilionoidea</taxon>
        <taxon>Nymphalidae</taxon>
        <taxon>Satyrinae</taxon>
        <taxon>Satyrini</taxon>
        <taxon>Parargina</taxon>
        <taxon>Pararge</taxon>
    </lineage>
</organism>
<accession>A0A8S4QIV1</accession>
<dbReference type="AlphaFoldDB" id="A0A8S4QIV1"/>
<name>A0A8S4QIV1_9NEOP</name>
<reference evidence="2" key="1">
    <citation type="submission" date="2022-03" db="EMBL/GenBank/DDBJ databases">
        <authorList>
            <person name="Lindestad O."/>
        </authorList>
    </citation>
    <scope>NUCLEOTIDE SEQUENCE</scope>
</reference>
<protein>
    <submittedName>
        <fullName evidence="2">Jg3176 protein</fullName>
    </submittedName>
</protein>
<evidence type="ECO:0000313" key="2">
    <source>
        <dbReference type="EMBL" id="CAH2208151.1"/>
    </source>
</evidence>
<feature type="compositionally biased region" description="Polar residues" evidence="1">
    <location>
        <begin position="44"/>
        <end position="58"/>
    </location>
</feature>
<gene>
    <name evidence="2" type="primary">jg3176</name>
    <name evidence="2" type="ORF">PAEG_LOCUS767</name>
</gene>
<feature type="region of interest" description="Disordered" evidence="1">
    <location>
        <begin position="39"/>
        <end position="58"/>
    </location>
</feature>
<evidence type="ECO:0000313" key="3">
    <source>
        <dbReference type="Proteomes" id="UP000838756"/>
    </source>
</evidence>
<proteinExistence type="predicted"/>
<dbReference type="EMBL" id="CAKXAJ010002429">
    <property type="protein sequence ID" value="CAH2208151.1"/>
    <property type="molecule type" value="Genomic_DNA"/>
</dbReference>
<dbReference type="Proteomes" id="UP000838756">
    <property type="component" value="Unassembled WGS sequence"/>
</dbReference>
<feature type="non-terminal residue" evidence="2">
    <location>
        <position position="1"/>
    </location>
</feature>
<dbReference type="OrthoDB" id="10055806at2759"/>
<sequence>MVALMALQMFMGGGDHLSSESEPPRVVLESSDSKTYIIKEASQPCKSSYQTPSPEDKM</sequence>
<evidence type="ECO:0000256" key="1">
    <source>
        <dbReference type="SAM" id="MobiDB-lite"/>
    </source>
</evidence>